<dbReference type="PROSITE" id="PS50071">
    <property type="entry name" value="HOMEOBOX_2"/>
    <property type="match status" value="1"/>
</dbReference>
<feature type="region of interest" description="Disordered" evidence="18">
    <location>
        <begin position="991"/>
        <end position="1046"/>
    </location>
</feature>
<keyword evidence="5" id="KW-0597">Phosphoprotein</keyword>
<dbReference type="InterPro" id="IPR006634">
    <property type="entry name" value="TLC-dom"/>
</dbReference>
<feature type="domain" description="TLC" evidence="21">
    <location>
        <begin position="785"/>
        <end position="982"/>
    </location>
</feature>
<keyword evidence="16" id="KW-0539">Nucleus</keyword>
<keyword evidence="8" id="KW-0677">Repeat</keyword>
<comment type="pathway">
    <text evidence="3">Sphingolipid metabolism.</text>
</comment>
<evidence type="ECO:0000259" key="21">
    <source>
        <dbReference type="PROSITE" id="PS50922"/>
    </source>
</evidence>
<keyword evidence="10 19" id="KW-1133">Transmembrane helix</keyword>
<evidence type="ECO:0000256" key="11">
    <source>
        <dbReference type="ARBA" id="ARBA00023015"/>
    </source>
</evidence>
<evidence type="ECO:0000256" key="5">
    <source>
        <dbReference type="ARBA" id="ARBA00022553"/>
    </source>
</evidence>
<keyword evidence="13 17" id="KW-0472">Membrane</keyword>
<evidence type="ECO:0000256" key="17">
    <source>
        <dbReference type="PROSITE-ProRule" id="PRU00205"/>
    </source>
</evidence>
<gene>
    <name evidence="22" type="ORF">F2P81_004993</name>
</gene>
<comment type="subcellular location">
    <subcellularLocation>
        <location evidence="1">Endoplasmic reticulum membrane</location>
        <topology evidence="1">Multi-pass membrane protein</topology>
    </subcellularLocation>
    <subcellularLocation>
        <location evidence="16">Nucleus</location>
    </subcellularLocation>
</comment>
<dbReference type="PANTHER" id="PTHR12560">
    <property type="entry name" value="LONGEVITY ASSURANCE FACTOR 1 LAG1"/>
    <property type="match status" value="1"/>
</dbReference>
<comment type="caution">
    <text evidence="22">The sequence shown here is derived from an EMBL/GenBank/DDBJ whole genome shotgun (WGS) entry which is preliminary data.</text>
</comment>
<feature type="domain" description="Homeobox" evidence="20">
    <location>
        <begin position="736"/>
        <end position="793"/>
    </location>
</feature>
<keyword evidence="6" id="KW-0808">Transferase</keyword>
<keyword evidence="16" id="KW-0371">Homeobox</keyword>
<dbReference type="InterPro" id="IPR009057">
    <property type="entry name" value="Homeodomain-like_sf"/>
</dbReference>
<feature type="transmembrane region" description="Helical" evidence="19">
    <location>
        <begin position="830"/>
        <end position="849"/>
    </location>
</feature>
<evidence type="ECO:0000256" key="16">
    <source>
        <dbReference type="PROSITE-ProRule" id="PRU00108"/>
    </source>
</evidence>
<dbReference type="InterPro" id="IPR032794">
    <property type="entry name" value="LINES_N"/>
</dbReference>
<feature type="DNA-binding region" description="Homeobox" evidence="16">
    <location>
        <begin position="738"/>
        <end position="794"/>
    </location>
</feature>
<keyword evidence="11" id="KW-0805">Transcription regulation</keyword>
<dbReference type="GO" id="GO:0005634">
    <property type="term" value="C:nucleus"/>
    <property type="evidence" value="ECO:0007669"/>
    <property type="project" value="UniProtKB-SubCell"/>
</dbReference>
<organism evidence="22 23">
    <name type="scientific">Scophthalmus maximus</name>
    <name type="common">Turbot</name>
    <name type="synonym">Psetta maxima</name>
    <dbReference type="NCBI Taxonomy" id="52904"/>
    <lineage>
        <taxon>Eukaryota</taxon>
        <taxon>Metazoa</taxon>
        <taxon>Chordata</taxon>
        <taxon>Craniata</taxon>
        <taxon>Vertebrata</taxon>
        <taxon>Euteleostomi</taxon>
        <taxon>Actinopterygii</taxon>
        <taxon>Neopterygii</taxon>
        <taxon>Teleostei</taxon>
        <taxon>Neoteleostei</taxon>
        <taxon>Acanthomorphata</taxon>
        <taxon>Carangaria</taxon>
        <taxon>Pleuronectiformes</taxon>
        <taxon>Pleuronectoidei</taxon>
        <taxon>Scophthalmidae</taxon>
        <taxon>Scophthalmus</taxon>
    </lineage>
</organism>
<evidence type="ECO:0000259" key="20">
    <source>
        <dbReference type="PROSITE" id="PS50071"/>
    </source>
</evidence>
<keyword evidence="12" id="KW-0443">Lipid metabolism</keyword>
<comment type="catalytic activity">
    <reaction evidence="15">
        <text>sphinganine + octadecanoyl-CoA = N-(octadecanoyl)-sphinganine + CoA + H(+)</text>
        <dbReference type="Rhea" id="RHEA:36547"/>
        <dbReference type="ChEBI" id="CHEBI:15378"/>
        <dbReference type="ChEBI" id="CHEBI:57287"/>
        <dbReference type="ChEBI" id="CHEBI:57394"/>
        <dbReference type="ChEBI" id="CHEBI:57817"/>
        <dbReference type="ChEBI" id="CHEBI:67033"/>
    </reaction>
    <physiologicalReaction direction="left-to-right" evidence="15">
        <dbReference type="Rhea" id="RHEA:36548"/>
    </physiologicalReaction>
</comment>
<keyword evidence="9" id="KW-0256">Endoplasmic reticulum</keyword>
<dbReference type="InterPro" id="IPR024578">
    <property type="entry name" value="Homez_homeobox_dom"/>
</dbReference>
<dbReference type="GO" id="GO:0046513">
    <property type="term" value="P:ceramide biosynthetic process"/>
    <property type="evidence" value="ECO:0007669"/>
    <property type="project" value="InterPro"/>
</dbReference>
<feature type="compositionally biased region" description="Basic and acidic residues" evidence="18">
    <location>
        <begin position="1010"/>
        <end position="1027"/>
    </location>
</feature>
<dbReference type="InterPro" id="IPR016439">
    <property type="entry name" value="Lag1/Lac1-like"/>
</dbReference>
<feature type="transmembrane region" description="Helical" evidence="19">
    <location>
        <begin position="914"/>
        <end position="941"/>
    </location>
</feature>
<evidence type="ECO:0000256" key="14">
    <source>
        <dbReference type="ARBA" id="ARBA00023163"/>
    </source>
</evidence>
<evidence type="ECO:0000256" key="4">
    <source>
        <dbReference type="ARBA" id="ARBA00022516"/>
    </source>
</evidence>
<protein>
    <recommendedName>
        <fullName evidence="24">Ceramide synthase 2-like</fullName>
    </recommendedName>
</protein>
<feature type="region of interest" description="Disordered" evidence="18">
    <location>
        <begin position="619"/>
        <end position="644"/>
    </location>
</feature>
<evidence type="ECO:0000313" key="23">
    <source>
        <dbReference type="Proteomes" id="UP000438429"/>
    </source>
</evidence>
<evidence type="ECO:0000256" key="3">
    <source>
        <dbReference type="ARBA" id="ARBA00004991"/>
    </source>
</evidence>
<dbReference type="GO" id="GO:0050291">
    <property type="term" value="F:sphingosine N-acyltransferase activity"/>
    <property type="evidence" value="ECO:0007669"/>
    <property type="project" value="InterPro"/>
</dbReference>
<evidence type="ECO:0000256" key="19">
    <source>
        <dbReference type="SAM" id="Phobius"/>
    </source>
</evidence>
<sequence length="1046" mass="117805">MAGLHGERFDRLTHAYRCFLAGSCPSQSAAEVAGVVFSGVRGPAELPGHDSACARAGARCREGSAELTCVSVTLVGIVTSLTSEGQPAELVRYCRDTLGVLFQDLDLMTQLVHHFQTEDQIISHLAAKSVSTYVVHHLLESSNVCKISGITHQQEQRRHTRVTLASCCAILDVFFASFYMHVFIPSEILGKIVAAFEPSLRALCSKFLPEEKQRGMDFTSCDRWGTTFCLLLDLLEALAASSVICGAGLKSPRLVHIHSSALLTTISCSPEYFVKKRALLLLKRAVLQKAGEDWASGEVLSAGRRHEHFSTDMIKLAQTVLAAVAADWLQSVQVESASFFGGNKHSDGGQKPDCVMLRAVSLLILKSTELHIQAPGITGVDSAPDVYGYLQSLWGFLRQCSVHLMEVKHLCSWVSLLFGEQDDDMMEAAKASLFIFLHHRLCSGLDDIAESEAACVSGCNPHCHFLFLLQSVSFDHSILLDFLISSETCFLEYFVRYLKYLKADWQGFTAACERVTKSRCHVSLQESFTFSCAGDMPALTYTGEPDQVEFSSCVQPSGFIPPADRISLVAGLPLVEYDSSDESDAGSMEISEDEPGPSVCEKSKCPAFYVKQKTFEARQKQHESSDSAGLLSEPTSTVKRRPDGLSLPMLQSKQRLCTHMAPLSGQGAGMFDTLYEWFWWDRIWLPVNLTWADLVDKEGRVYAKASDLYVTVPYAFVFLLIRYLFESWIATPLALSAGIRQRVHLKAQDNPILELYYTTQCRSPAQADIDGLSKKSYLSVRQVERWFRRRRNQDCPGVLKKFREAWSLHVTCCSSLSDPVSLQSMLESQYWYYVLEMSFYGSLLFSMSFDVKRKDFKEQIIHHLATLVLLSFSWCSNYIRVGTLVMLVHDASDVLLESAKLFNYAKWEKACNTLFVLFAIVFMVTRLIIFPFWLIHCTWVYPIHHYPAFFGYYFFNVMLMVLLCLHIFWAYLILCMIRKFMFSKMTRDERSENEEEEEEESNATEDEAAEEHKLGNGHAVHEKEDKNGCFGCLSPREDICRSKTVY</sequence>
<evidence type="ECO:0000256" key="8">
    <source>
        <dbReference type="ARBA" id="ARBA00022737"/>
    </source>
</evidence>
<dbReference type="SUPFAM" id="SSF46689">
    <property type="entry name" value="Homeodomain-like"/>
    <property type="match status" value="1"/>
</dbReference>
<evidence type="ECO:0000256" key="13">
    <source>
        <dbReference type="ARBA" id="ARBA00023136"/>
    </source>
</evidence>
<evidence type="ECO:0000256" key="12">
    <source>
        <dbReference type="ARBA" id="ARBA00023098"/>
    </source>
</evidence>
<evidence type="ECO:0000256" key="9">
    <source>
        <dbReference type="ARBA" id="ARBA00022824"/>
    </source>
</evidence>
<evidence type="ECO:0000313" key="22">
    <source>
        <dbReference type="EMBL" id="KAF0043656.1"/>
    </source>
</evidence>
<comment type="pathway">
    <text evidence="2">Lipid metabolism; sphingolipid metabolism.</text>
</comment>
<keyword evidence="14" id="KW-0804">Transcription</keyword>
<dbReference type="Proteomes" id="UP000438429">
    <property type="component" value="Unassembled WGS sequence"/>
</dbReference>
<accession>A0A6A4T7Y2</accession>
<dbReference type="Pfam" id="PF11569">
    <property type="entry name" value="Homez"/>
    <property type="match status" value="1"/>
</dbReference>
<evidence type="ECO:0000256" key="7">
    <source>
        <dbReference type="ARBA" id="ARBA00022692"/>
    </source>
</evidence>
<keyword evidence="16" id="KW-0238">DNA-binding</keyword>
<dbReference type="CDD" id="cd00086">
    <property type="entry name" value="homeodomain"/>
    <property type="match status" value="1"/>
</dbReference>
<dbReference type="PROSITE" id="PS50922">
    <property type="entry name" value="TLC"/>
    <property type="match status" value="1"/>
</dbReference>
<feature type="compositionally biased region" description="Acidic residues" evidence="18">
    <location>
        <begin position="991"/>
        <end position="1009"/>
    </location>
</feature>
<evidence type="ECO:0000256" key="2">
    <source>
        <dbReference type="ARBA" id="ARBA00004760"/>
    </source>
</evidence>
<dbReference type="GO" id="GO:0005789">
    <property type="term" value="C:endoplasmic reticulum membrane"/>
    <property type="evidence" value="ECO:0007669"/>
    <property type="project" value="UniProtKB-SubCell"/>
</dbReference>
<name>A0A6A4T7Y2_SCOMX</name>
<dbReference type="SMART" id="SM00724">
    <property type="entry name" value="TLC"/>
    <property type="match status" value="1"/>
</dbReference>
<feature type="transmembrane region" description="Helical" evidence="19">
    <location>
        <begin position="953"/>
        <end position="977"/>
    </location>
</feature>
<feature type="region of interest" description="Disordered" evidence="18">
    <location>
        <begin position="580"/>
        <end position="599"/>
    </location>
</feature>
<feature type="compositionally biased region" description="Acidic residues" evidence="18">
    <location>
        <begin position="580"/>
        <end position="595"/>
    </location>
</feature>
<evidence type="ECO:0000256" key="15">
    <source>
        <dbReference type="ARBA" id="ARBA00049036"/>
    </source>
</evidence>
<dbReference type="FunFam" id="1.10.10.60:FF:000020">
    <property type="entry name" value="Ceramide synthase 5"/>
    <property type="match status" value="1"/>
</dbReference>
<dbReference type="GO" id="GO:0003677">
    <property type="term" value="F:DNA binding"/>
    <property type="evidence" value="ECO:0007669"/>
    <property type="project" value="UniProtKB-UniRule"/>
</dbReference>
<evidence type="ECO:0008006" key="24">
    <source>
        <dbReference type="Google" id="ProtNLM"/>
    </source>
</evidence>
<dbReference type="Pfam" id="PF14694">
    <property type="entry name" value="LINES_N"/>
    <property type="match status" value="1"/>
</dbReference>
<dbReference type="Pfam" id="PF03798">
    <property type="entry name" value="TRAM_LAG1_CLN8"/>
    <property type="match status" value="1"/>
</dbReference>
<evidence type="ECO:0000256" key="18">
    <source>
        <dbReference type="SAM" id="MobiDB-lite"/>
    </source>
</evidence>
<dbReference type="InterPro" id="IPR001356">
    <property type="entry name" value="HD"/>
</dbReference>
<evidence type="ECO:0000256" key="6">
    <source>
        <dbReference type="ARBA" id="ARBA00022679"/>
    </source>
</evidence>
<keyword evidence="4" id="KW-0444">Lipid biosynthesis</keyword>
<dbReference type="PANTHER" id="PTHR12560:SF62">
    <property type="entry name" value="CERAMIDE SYNTHASE 3 ISOFORM X1"/>
    <property type="match status" value="1"/>
</dbReference>
<proteinExistence type="predicted"/>
<dbReference type="EMBL" id="VEVO01000004">
    <property type="protein sequence ID" value="KAF0043656.1"/>
    <property type="molecule type" value="Genomic_DNA"/>
</dbReference>
<evidence type="ECO:0000256" key="1">
    <source>
        <dbReference type="ARBA" id="ARBA00004477"/>
    </source>
</evidence>
<reference evidence="22 23" key="1">
    <citation type="submission" date="2019-06" db="EMBL/GenBank/DDBJ databases">
        <title>Draft genomes of female and male turbot (Scophthalmus maximus).</title>
        <authorList>
            <person name="Xu H."/>
            <person name="Xu X.-W."/>
            <person name="Shao C."/>
            <person name="Chen S."/>
        </authorList>
    </citation>
    <scope>NUCLEOTIDE SEQUENCE [LARGE SCALE GENOMIC DNA]</scope>
    <source>
        <strain evidence="22">Ysfricsl-2016a</strain>
        <tissue evidence="22">Blood</tissue>
    </source>
</reference>
<keyword evidence="7 17" id="KW-0812">Transmembrane</keyword>
<dbReference type="AlphaFoldDB" id="A0A6A4T7Y2"/>
<evidence type="ECO:0000256" key="10">
    <source>
        <dbReference type="ARBA" id="ARBA00022989"/>
    </source>
</evidence>
<dbReference type="UniPathway" id="UPA00222"/>
<dbReference type="Gene3D" id="1.10.10.60">
    <property type="entry name" value="Homeodomain-like"/>
    <property type="match status" value="1"/>
</dbReference>
<feature type="compositionally biased region" description="Basic and acidic residues" evidence="18">
    <location>
        <begin position="1035"/>
        <end position="1046"/>
    </location>
</feature>